<protein>
    <submittedName>
        <fullName evidence="2">Uncharacterized protein</fullName>
    </submittedName>
</protein>
<organism evidence="2 3">
    <name type="scientific">Lentinula lateritia</name>
    <dbReference type="NCBI Taxonomy" id="40482"/>
    <lineage>
        <taxon>Eukaryota</taxon>
        <taxon>Fungi</taxon>
        <taxon>Dikarya</taxon>
        <taxon>Basidiomycota</taxon>
        <taxon>Agaricomycotina</taxon>
        <taxon>Agaricomycetes</taxon>
        <taxon>Agaricomycetidae</taxon>
        <taxon>Agaricales</taxon>
        <taxon>Marasmiineae</taxon>
        <taxon>Omphalotaceae</taxon>
        <taxon>Lentinula</taxon>
    </lineage>
</organism>
<feature type="transmembrane region" description="Helical" evidence="1">
    <location>
        <begin position="20"/>
        <end position="43"/>
    </location>
</feature>
<keyword evidence="1" id="KW-0472">Membrane</keyword>
<gene>
    <name evidence="2" type="ORF">C8J55DRAFT_519929</name>
</gene>
<dbReference type="AlphaFoldDB" id="A0A9W9A423"/>
<reference evidence="2" key="1">
    <citation type="submission" date="2022-08" db="EMBL/GenBank/DDBJ databases">
        <authorList>
            <consortium name="DOE Joint Genome Institute"/>
            <person name="Min B."/>
            <person name="Riley R."/>
            <person name="Sierra-Patev S."/>
            <person name="Naranjo-Ortiz M."/>
            <person name="Looney B."/>
            <person name="Konkel Z."/>
            <person name="Slot J.C."/>
            <person name="Sakamoto Y."/>
            <person name="Steenwyk J.L."/>
            <person name="Rokas A."/>
            <person name="Carro J."/>
            <person name="Camarero S."/>
            <person name="Ferreira P."/>
            <person name="Molpeceres G."/>
            <person name="Ruiz-Duenas F.J."/>
            <person name="Serrano A."/>
            <person name="Henrissat B."/>
            <person name="Drula E."/>
            <person name="Hughes K.W."/>
            <person name="Mata J.L."/>
            <person name="Ishikawa N.K."/>
            <person name="Vargas-Isla R."/>
            <person name="Ushijima S."/>
            <person name="Smith C.A."/>
            <person name="Ahrendt S."/>
            <person name="Andreopoulos W."/>
            <person name="He G."/>
            <person name="Labutti K."/>
            <person name="Lipzen A."/>
            <person name="Ng V."/>
            <person name="Sandor L."/>
            <person name="Barry K."/>
            <person name="Martinez A.T."/>
            <person name="Xiao Y."/>
            <person name="Gibbons J.G."/>
            <person name="Terashima K."/>
            <person name="Hibbett D.S."/>
            <person name="Grigoriev I.V."/>
        </authorList>
    </citation>
    <scope>NUCLEOTIDE SEQUENCE</scope>
    <source>
        <strain evidence="2">Sp2 HRB7682 ss15</strain>
    </source>
</reference>
<evidence type="ECO:0000313" key="3">
    <source>
        <dbReference type="Proteomes" id="UP001150238"/>
    </source>
</evidence>
<feature type="transmembrane region" description="Helical" evidence="1">
    <location>
        <begin position="137"/>
        <end position="158"/>
    </location>
</feature>
<evidence type="ECO:0000313" key="2">
    <source>
        <dbReference type="EMBL" id="KAJ4472909.1"/>
    </source>
</evidence>
<feature type="transmembrane region" description="Helical" evidence="1">
    <location>
        <begin position="63"/>
        <end position="82"/>
    </location>
</feature>
<feature type="transmembrane region" description="Helical" evidence="1">
    <location>
        <begin position="546"/>
        <end position="565"/>
    </location>
</feature>
<comment type="caution">
    <text evidence="2">The sequence shown here is derived from an EMBL/GenBank/DDBJ whole genome shotgun (WGS) entry which is preliminary data.</text>
</comment>
<keyword evidence="1" id="KW-0812">Transmembrane</keyword>
<reference evidence="2" key="2">
    <citation type="journal article" date="2023" name="Proc. Natl. Acad. Sci. U.S.A.">
        <title>A global phylogenomic analysis of the shiitake genus Lentinula.</title>
        <authorList>
            <person name="Sierra-Patev S."/>
            <person name="Min B."/>
            <person name="Naranjo-Ortiz M."/>
            <person name="Looney B."/>
            <person name="Konkel Z."/>
            <person name="Slot J.C."/>
            <person name="Sakamoto Y."/>
            <person name="Steenwyk J.L."/>
            <person name="Rokas A."/>
            <person name="Carro J."/>
            <person name="Camarero S."/>
            <person name="Ferreira P."/>
            <person name="Molpeceres G."/>
            <person name="Ruiz-Duenas F.J."/>
            <person name="Serrano A."/>
            <person name="Henrissat B."/>
            <person name="Drula E."/>
            <person name="Hughes K.W."/>
            <person name="Mata J.L."/>
            <person name="Ishikawa N.K."/>
            <person name="Vargas-Isla R."/>
            <person name="Ushijima S."/>
            <person name="Smith C.A."/>
            <person name="Donoghue J."/>
            <person name="Ahrendt S."/>
            <person name="Andreopoulos W."/>
            <person name="He G."/>
            <person name="LaButti K."/>
            <person name="Lipzen A."/>
            <person name="Ng V."/>
            <person name="Riley R."/>
            <person name="Sandor L."/>
            <person name="Barry K."/>
            <person name="Martinez A.T."/>
            <person name="Xiao Y."/>
            <person name="Gibbons J.G."/>
            <person name="Terashima K."/>
            <person name="Grigoriev I.V."/>
            <person name="Hibbett D."/>
        </authorList>
    </citation>
    <scope>NUCLEOTIDE SEQUENCE</scope>
    <source>
        <strain evidence="2">Sp2 HRB7682 ss15</strain>
    </source>
</reference>
<name>A0A9W9A423_9AGAR</name>
<dbReference type="Proteomes" id="UP001150238">
    <property type="component" value="Unassembled WGS sequence"/>
</dbReference>
<sequence>MDPPQHRPHLRKKMNPLLDIMRWTCLFAHVSLIVLLIVLIALQQELRSEPISDSYAEFVVWEVFSEIDGYIITGWIIVLTLTTQRLALRRQLNLTNSVTAKHDANEAWMGTGAAILTSLKWRQHGFKKSIQSIFYPLAYLSALSAFHSSATGIIQTVLEPGRSFTFQSQGIPNFTASLQNEYVGADSLMTMFSLNTFDFTGLANKGVGVIYETPIHHPHSREFDDVPENTRLHVNTTYFDVSCGSLSGSVRDIDGAPAFVFADDFGLENTLLPGNINTFPYTISQNGLYLRTAPWGPLIKGLDATDPKYSWPSSILIFTTVPVFDSSNMAVEPVTVVEPMTYTPFDSQTNSTTTHVSALACNLTMDMSSIKADVDPIDNSLLKLYGQGNKTSANLSPFPSSYRSTPVDMHSSPEDALLAIWSLLTYTAVSPLNQQLFMNCTTSGNSKLACGTLYESEQFVMESLNIFPDILLPGPSATSIQLVDLENTLSRMTAIEFWAEGQGINSKFSNRLFGGNGGKSEVFVVNENTQWIRGDGFIYALIPYNLWISLGLAIFIFALAIPSLIDKNTLEIDSIGILQMIWLVSNHPDQKVITQIPEPTTEILRKAGLEIEENYREW</sequence>
<accession>A0A9W9A423</accession>
<evidence type="ECO:0000256" key="1">
    <source>
        <dbReference type="SAM" id="Phobius"/>
    </source>
</evidence>
<keyword evidence="1" id="KW-1133">Transmembrane helix</keyword>
<proteinExistence type="predicted"/>
<dbReference type="EMBL" id="JANVFS010000026">
    <property type="protein sequence ID" value="KAJ4472909.1"/>
    <property type="molecule type" value="Genomic_DNA"/>
</dbReference>